<dbReference type="Proteomes" id="UP000076154">
    <property type="component" value="Unassembled WGS sequence"/>
</dbReference>
<gene>
    <name evidence="1" type="ORF">Hypma_002003</name>
</gene>
<evidence type="ECO:0000313" key="1">
    <source>
        <dbReference type="EMBL" id="RDB17207.1"/>
    </source>
</evidence>
<evidence type="ECO:0008006" key="3">
    <source>
        <dbReference type="Google" id="ProtNLM"/>
    </source>
</evidence>
<comment type="caution">
    <text evidence="1">The sequence shown here is derived from an EMBL/GenBank/DDBJ whole genome shotgun (WGS) entry which is preliminary data.</text>
</comment>
<protein>
    <recommendedName>
        <fullName evidence="3">F-box domain-containing protein</fullName>
    </recommendedName>
</protein>
<name>A0A369J9B1_HYPMA</name>
<sequence length="415" mass="47339">MSDTLEPLPPRVPQELIDKIIDDLHDEFKTLKICSLTSRSLLSQSQSHLFSSVHIKNQYFCARFRSLVDVNPRLLEYARELTLQDFFQAQWMGSDSDLSFILTTATSVRSFHICGGFGVSWTNIPQNVQNALFAAFCSPSLNVAVPPVIFGLNMNLKHLILTGLMLDQESRGDLNNEISIDFSRVRTHTLEIWVHQRESFLPVIAQSNSFVSHLRKLVLYYYGDTASLTVPIMKSAFRSLEMMVLRVVPDEYSPNLGFKHDFSLMPKLQHLAFHFMVTFGEPATFTIAIREVIDFFILNPSAFGLKRFDIQFIPNWSPYYVPATTWNQVLNIIGQISHWNTLDELLSTSGHNVCIVLGIIEGNYSRLRYSGLPYLHDWRGEIREKSHAWHDVIHAQMPLASQCGALTTDVILVED</sequence>
<evidence type="ECO:0000313" key="2">
    <source>
        <dbReference type="Proteomes" id="UP000076154"/>
    </source>
</evidence>
<dbReference type="EMBL" id="LUEZ02000113">
    <property type="protein sequence ID" value="RDB17207.1"/>
    <property type="molecule type" value="Genomic_DNA"/>
</dbReference>
<proteinExistence type="predicted"/>
<reference evidence="1" key="1">
    <citation type="submission" date="2018-04" db="EMBL/GenBank/DDBJ databases">
        <title>Whole genome sequencing of Hypsizygus marmoreus.</title>
        <authorList>
            <person name="Choi I.-G."/>
            <person name="Min B."/>
            <person name="Kim J.-G."/>
            <person name="Kim S."/>
            <person name="Oh Y.-L."/>
            <person name="Kong W.-S."/>
            <person name="Park H."/>
            <person name="Jeong J."/>
            <person name="Song E.-S."/>
        </authorList>
    </citation>
    <scope>NUCLEOTIDE SEQUENCE [LARGE SCALE GENOMIC DNA]</scope>
    <source>
        <strain evidence="1">51987-8</strain>
    </source>
</reference>
<dbReference type="AlphaFoldDB" id="A0A369J9B1"/>
<organism evidence="1 2">
    <name type="scientific">Hypsizygus marmoreus</name>
    <name type="common">White beech mushroom</name>
    <name type="synonym">Agaricus marmoreus</name>
    <dbReference type="NCBI Taxonomy" id="39966"/>
    <lineage>
        <taxon>Eukaryota</taxon>
        <taxon>Fungi</taxon>
        <taxon>Dikarya</taxon>
        <taxon>Basidiomycota</taxon>
        <taxon>Agaricomycotina</taxon>
        <taxon>Agaricomycetes</taxon>
        <taxon>Agaricomycetidae</taxon>
        <taxon>Agaricales</taxon>
        <taxon>Tricholomatineae</taxon>
        <taxon>Lyophyllaceae</taxon>
        <taxon>Hypsizygus</taxon>
    </lineage>
</organism>
<accession>A0A369J9B1</accession>
<dbReference type="OrthoDB" id="2788229at2759"/>
<keyword evidence="2" id="KW-1185">Reference proteome</keyword>
<dbReference type="InParanoid" id="A0A369J9B1"/>